<protein>
    <recommendedName>
        <fullName evidence="15">RecBCD enzyme subunit RecB</fullName>
        <ecNumber evidence="15">3.1.11.5</ecNumber>
        <ecNumber evidence="15">5.6.2.4</ecNumber>
    </recommendedName>
    <alternativeName>
        <fullName evidence="15">DNA 3'-5' helicase subunit RecB</fullName>
    </alternativeName>
    <alternativeName>
        <fullName evidence="15">Exonuclease V subunit RecB</fullName>
        <shortName evidence="15">ExoV subunit RecB</shortName>
    </alternativeName>
    <alternativeName>
        <fullName evidence="15">Helicase/nuclease RecBCD subunit RecB</fullName>
    </alternativeName>
</protein>
<dbReference type="RefSeq" id="WP_125244443.1">
    <property type="nucleotide sequence ID" value="NZ_RSED01000014.1"/>
</dbReference>
<dbReference type="InterPro" id="IPR004586">
    <property type="entry name" value="RecB"/>
</dbReference>
<dbReference type="GO" id="GO:0009338">
    <property type="term" value="C:exodeoxyribonuclease V complex"/>
    <property type="evidence" value="ECO:0007669"/>
    <property type="project" value="TreeGrafter"/>
</dbReference>
<keyword evidence="2 15" id="KW-0479">Metal-binding</keyword>
<dbReference type="GO" id="GO:0005829">
    <property type="term" value="C:cytosol"/>
    <property type="evidence" value="ECO:0007669"/>
    <property type="project" value="TreeGrafter"/>
</dbReference>
<keyword evidence="10 15" id="KW-0238">DNA-binding</keyword>
<dbReference type="EC" id="5.6.2.4" evidence="15"/>
<evidence type="ECO:0000256" key="8">
    <source>
        <dbReference type="ARBA" id="ARBA00022840"/>
    </source>
</evidence>
<dbReference type="Proteomes" id="UP000269265">
    <property type="component" value="Unassembled WGS sequence"/>
</dbReference>
<keyword evidence="6 15" id="KW-0347">Helicase</keyword>
<dbReference type="PROSITE" id="PS51217">
    <property type="entry name" value="UVRD_HELICASE_CTER"/>
    <property type="match status" value="1"/>
</dbReference>
<comment type="catalytic activity">
    <reaction evidence="14 15">
        <text>ATP + H2O = ADP + phosphate + H(+)</text>
        <dbReference type="Rhea" id="RHEA:13065"/>
        <dbReference type="ChEBI" id="CHEBI:15377"/>
        <dbReference type="ChEBI" id="CHEBI:15378"/>
        <dbReference type="ChEBI" id="CHEBI:30616"/>
        <dbReference type="ChEBI" id="CHEBI:43474"/>
        <dbReference type="ChEBI" id="CHEBI:456216"/>
        <dbReference type="EC" id="5.6.2.4"/>
    </reaction>
</comment>
<comment type="catalytic activity">
    <reaction evidence="15">
        <text>Exonucleolytic cleavage (in the presence of ATP) in either 5'- to 3'- or 3'- to 5'-direction to yield 5'-phosphooligonucleotides.</text>
        <dbReference type="EC" id="3.1.11.5"/>
    </reaction>
</comment>
<dbReference type="SUPFAM" id="SSF52540">
    <property type="entry name" value="P-loop containing nucleoside triphosphate hydrolases"/>
    <property type="match status" value="1"/>
</dbReference>
<keyword evidence="20" id="KW-1185">Reference proteome</keyword>
<evidence type="ECO:0000256" key="2">
    <source>
        <dbReference type="ARBA" id="ARBA00022723"/>
    </source>
</evidence>
<keyword evidence="7 15" id="KW-0269">Exonuclease</keyword>
<keyword evidence="4 15" id="KW-0227">DNA damage</keyword>
<dbReference type="InterPro" id="IPR011335">
    <property type="entry name" value="Restrct_endonuc-II-like"/>
</dbReference>
<dbReference type="InterPro" id="IPR014016">
    <property type="entry name" value="UvrD-like_ATP-bd"/>
</dbReference>
<dbReference type="InterPro" id="IPR038726">
    <property type="entry name" value="PDDEXK_AddAB-type"/>
</dbReference>
<dbReference type="InterPro" id="IPR000212">
    <property type="entry name" value="DNA_helicase_UvrD/REP"/>
</dbReference>
<dbReference type="Gene3D" id="3.40.50.300">
    <property type="entry name" value="P-loop containing nucleotide triphosphate hydrolases"/>
    <property type="match status" value="2"/>
</dbReference>
<dbReference type="GO" id="GO:0000287">
    <property type="term" value="F:magnesium ion binding"/>
    <property type="evidence" value="ECO:0007669"/>
    <property type="project" value="UniProtKB-UniRule"/>
</dbReference>
<evidence type="ECO:0000256" key="7">
    <source>
        <dbReference type="ARBA" id="ARBA00022839"/>
    </source>
</evidence>
<comment type="similarity">
    <text evidence="15">Belongs to the helicase family. UvrD subfamily.</text>
</comment>
<name>A0A3R8S1F7_9BURK</name>
<dbReference type="NCBIfam" id="TIGR00609">
    <property type="entry name" value="recB"/>
    <property type="match status" value="1"/>
</dbReference>
<dbReference type="AlphaFoldDB" id="A0A3R8S1F7"/>
<evidence type="ECO:0000256" key="4">
    <source>
        <dbReference type="ARBA" id="ARBA00022763"/>
    </source>
</evidence>
<keyword evidence="5 15" id="KW-0378">Hydrolase</keyword>
<evidence type="ECO:0000256" key="5">
    <source>
        <dbReference type="ARBA" id="ARBA00022801"/>
    </source>
</evidence>
<dbReference type="GO" id="GO:0003677">
    <property type="term" value="F:DNA binding"/>
    <property type="evidence" value="ECO:0007669"/>
    <property type="project" value="UniProtKB-UniRule"/>
</dbReference>
<comment type="catalytic activity">
    <reaction evidence="13 15">
        <text>Couples ATP hydrolysis with the unwinding of duplex DNA by translocating in the 3'-5' direction.</text>
        <dbReference type="EC" id="5.6.2.4"/>
    </reaction>
</comment>
<feature type="binding site" evidence="15">
    <location>
        <position position="1127"/>
    </location>
    <ligand>
        <name>Mg(2+)</name>
        <dbReference type="ChEBI" id="CHEBI:18420"/>
    </ligand>
</feature>
<organism evidence="19 20">
    <name type="scientific">Aquabacterium soli</name>
    <dbReference type="NCBI Taxonomy" id="2493092"/>
    <lineage>
        <taxon>Bacteria</taxon>
        <taxon>Pseudomonadati</taxon>
        <taxon>Pseudomonadota</taxon>
        <taxon>Betaproteobacteria</taxon>
        <taxon>Burkholderiales</taxon>
        <taxon>Aquabacterium</taxon>
    </lineage>
</organism>
<keyword evidence="1 15" id="KW-0540">Nuclease</keyword>
<evidence type="ECO:0000256" key="14">
    <source>
        <dbReference type="ARBA" id="ARBA00048988"/>
    </source>
</evidence>
<evidence type="ECO:0000259" key="18">
    <source>
        <dbReference type="PROSITE" id="PS51217"/>
    </source>
</evidence>
<keyword evidence="3 15" id="KW-0547">Nucleotide-binding</keyword>
<gene>
    <name evidence="15 19" type="primary">recB</name>
    <name evidence="19" type="ORF">EIP75_16805</name>
</gene>
<keyword evidence="12 15" id="KW-0413">Isomerase</keyword>
<evidence type="ECO:0000256" key="16">
    <source>
        <dbReference type="PROSITE-ProRule" id="PRU00560"/>
    </source>
</evidence>
<feature type="domain" description="UvrD-like helicase ATP-binding" evidence="17">
    <location>
        <begin position="1"/>
        <end position="472"/>
    </location>
</feature>
<comment type="domain">
    <text evidence="15">The N-terminal DNA-binding domain is a ssDNA-dependent ATPase and has ATP-dependent 3'-5' helicase function. This domain interacts with RecC.</text>
</comment>
<evidence type="ECO:0000256" key="3">
    <source>
        <dbReference type="ARBA" id="ARBA00022741"/>
    </source>
</evidence>
<feature type="binding site" evidence="15">
    <location>
        <position position="1001"/>
    </location>
    <ligand>
        <name>Mg(2+)</name>
        <dbReference type="ChEBI" id="CHEBI:18420"/>
    </ligand>
</feature>
<evidence type="ECO:0000256" key="6">
    <source>
        <dbReference type="ARBA" id="ARBA00022806"/>
    </source>
</evidence>
<dbReference type="InterPro" id="IPR014017">
    <property type="entry name" value="DNA_helicase_UvrD-like_C"/>
</dbReference>
<dbReference type="PANTHER" id="PTHR11070:SF23">
    <property type="entry name" value="RECBCD ENZYME SUBUNIT RECB"/>
    <property type="match status" value="1"/>
</dbReference>
<keyword evidence="9 15" id="KW-0460">Magnesium</keyword>
<dbReference type="EMBL" id="RSED01000014">
    <property type="protein sequence ID" value="RRS03150.1"/>
    <property type="molecule type" value="Genomic_DNA"/>
</dbReference>
<feature type="region of interest" description="Nuclease activity, interacts with RecD and RecA" evidence="15">
    <location>
        <begin position="933"/>
        <end position="1230"/>
    </location>
</feature>
<dbReference type="GO" id="GO:0043138">
    <property type="term" value="F:3'-5' DNA helicase activity"/>
    <property type="evidence" value="ECO:0007669"/>
    <property type="project" value="UniProtKB-UniRule"/>
</dbReference>
<dbReference type="GO" id="GO:0008854">
    <property type="term" value="F:exodeoxyribonuclease V activity"/>
    <property type="evidence" value="ECO:0007669"/>
    <property type="project" value="UniProtKB-EC"/>
</dbReference>
<evidence type="ECO:0000256" key="11">
    <source>
        <dbReference type="ARBA" id="ARBA00023204"/>
    </source>
</evidence>
<dbReference type="GO" id="GO:0000724">
    <property type="term" value="P:double-strand break repair via homologous recombination"/>
    <property type="evidence" value="ECO:0007669"/>
    <property type="project" value="UniProtKB-UniRule"/>
</dbReference>
<comment type="subunit">
    <text evidence="15">Heterotrimer of RecB, RecC and RecD. All subunits contribute to DNA-binding. Interacts with RecA.</text>
</comment>
<dbReference type="Pfam" id="PF00580">
    <property type="entry name" value="UvrD-helicase"/>
    <property type="match status" value="1"/>
</dbReference>
<dbReference type="Gene3D" id="1.10.3170.10">
    <property type="entry name" value="Recbcd, chain B, domain 2"/>
    <property type="match status" value="1"/>
</dbReference>
<feature type="active site" description="For nuclease activity" evidence="15">
    <location>
        <position position="1127"/>
    </location>
</feature>
<evidence type="ECO:0000256" key="12">
    <source>
        <dbReference type="ARBA" id="ARBA00023235"/>
    </source>
</evidence>
<comment type="cofactor">
    <cofactor evidence="15">
        <name>Mg(2+)</name>
        <dbReference type="ChEBI" id="CHEBI:18420"/>
    </cofactor>
    <text evidence="15">Binds 1 Mg(2+) ion per subunit.</text>
</comment>
<dbReference type="InterPro" id="IPR011604">
    <property type="entry name" value="PDDEXK-like_dom_sf"/>
</dbReference>
<dbReference type="CDD" id="cd22352">
    <property type="entry name" value="RecB_C-like"/>
    <property type="match status" value="1"/>
</dbReference>
<dbReference type="Pfam" id="PF12705">
    <property type="entry name" value="PDDEXK_1"/>
    <property type="match status" value="1"/>
</dbReference>
<dbReference type="SUPFAM" id="SSF52980">
    <property type="entry name" value="Restriction endonuclease-like"/>
    <property type="match status" value="1"/>
</dbReference>
<evidence type="ECO:0000259" key="17">
    <source>
        <dbReference type="PROSITE" id="PS51198"/>
    </source>
</evidence>
<comment type="miscellaneous">
    <text evidence="15">In the RecBCD complex, RecB has a slow 3'-5' helicase, an exonuclease activity and loads RecA onto ssDNA, RecD has a fast 5'-3' helicase activity, while RecC stimulates the ATPase and processivity of the RecB helicase and contributes to recognition of the Chi site.</text>
</comment>
<feature type="region of interest" description="DNA-binding and helicase activity, interacts with RecC" evidence="15">
    <location>
        <begin position="1"/>
        <end position="877"/>
    </location>
</feature>
<evidence type="ECO:0000256" key="9">
    <source>
        <dbReference type="ARBA" id="ARBA00022842"/>
    </source>
</evidence>
<dbReference type="PANTHER" id="PTHR11070">
    <property type="entry name" value="UVRD / RECB / PCRA DNA HELICASE FAMILY MEMBER"/>
    <property type="match status" value="1"/>
</dbReference>
<dbReference type="HAMAP" id="MF_01485">
    <property type="entry name" value="RecB"/>
    <property type="match status" value="1"/>
</dbReference>
<sequence>MSEALDPLRLPLRGSRLIEASAGTGKTWTIAALYLRLVLGHGDEATAPPRPLLPAEVLVMTFTRAATRELSDRIRQRLMQAARCFRGEVPVPAGDALLAGLLDSHEEGPVRSRAAWRLAQAADAMDEASIHTIDAWCQRMLREHAFDSGQLFDETLLPDEQALREQAVRDYWREALYPLDAGTLSLALQVWPNVAALDQDVKALLPRLDAVPAPDDEAALGELIGQTHAALRAALAELKTGWGERVTAMRQWLDEHCARKPSPFNGTRLRPGYYLPWLDQLAAWANDEAASALSLPDSARWRLTQAGLEEALSGKAEIDAWPDHFERFAELLTALGRLPDPATPLRWHAARWVHARLHELKRQAGVYGFADMLQRLTAALQGPHGERLRQRIIDQYPAALIDEFQDTSPLQYRLFDLLYRVADNDPSRALFLIGDPKQSIYRFRGADIYSYLQARRATAGRHAVLGTNHRSTRPLVAAVNRVFEQAQAQRPQGAFAFGQPGGHSLLPFEPVAAQGRAEVLRTGEGMLPALRLVLDAEPSSKDAAHTRMAGHAAEFIVHLLSDAQAGLYGPEEAGTLLRRVRPADIAVLVRSGTEADTVRRALSRRGVASVYLSDKDSVFDSPEARDLLAWLRAVAAPRDLRLARSAYASGTLGMDLAELLAQSHDDELWDERLIELRRLQLTWQRQGVLAMLRQTIHLLGLASRWLAQPEGERRITNVLHLAELLQAASTQAQGEQGLIRWLAQRVGDHGEGDERIVRLESDADLVQVVTVHKSKGLEYPVVLMPFAGSARPVDRKSAVFDLVDDAGQRRIALSASDDDIAAADLERLREDLRLMYVALTRPRHALWLGVSAVRQGNAKTLVLPHSALGYLLGAPQQLSADALAPLLSSWLADDGSVRLDTLDGDAALTRLPGGPVAAELPPAPAYNAVFERDWAIGSFSSMVRDMPAAAHGPAWLVVSARQDAVLATDGHDDLPQEGAPALADQPWHRFPRGALPGNFLHEQMEWLAGEGFALGAANGLDQALQRRCERQGWAHLADDVQHWLQTVSTVALPPLGVALQGLRGTVPEMEFWLPSQRLSVAHVDALCQAHLWPGQPRPPLPERILQGMLMGFADLVFEHEGRYWVMDYKSTTLGTRDADYHAEALSAAMLRHRYDVQGALYQLALHRLLLSRLGAAYDPARHLGGAVFLFLRGVAGPERGCCVLPALPELLTGLEQALQGDAPEVQEVPR</sequence>
<evidence type="ECO:0000313" key="20">
    <source>
        <dbReference type="Proteomes" id="UP000269265"/>
    </source>
</evidence>
<keyword evidence="11 15" id="KW-0234">DNA repair</keyword>
<evidence type="ECO:0000256" key="13">
    <source>
        <dbReference type="ARBA" id="ARBA00034617"/>
    </source>
</evidence>
<accession>A0A3R8S1F7</accession>
<dbReference type="Pfam" id="PF13361">
    <property type="entry name" value="UvrD_C"/>
    <property type="match status" value="1"/>
</dbReference>
<dbReference type="PROSITE" id="PS51198">
    <property type="entry name" value="UVRD_HELICASE_ATP_BIND"/>
    <property type="match status" value="1"/>
</dbReference>
<evidence type="ECO:0000256" key="1">
    <source>
        <dbReference type="ARBA" id="ARBA00022722"/>
    </source>
</evidence>
<dbReference type="OrthoDB" id="5905204at2"/>
<dbReference type="GO" id="GO:0005524">
    <property type="term" value="F:ATP binding"/>
    <property type="evidence" value="ECO:0007669"/>
    <property type="project" value="UniProtKB-UniRule"/>
</dbReference>
<comment type="domain">
    <text evidence="15">The C-terminal domain has nuclease activity and interacts with RecD. It interacts with RecA, facilitating its loading onto ssDNA.</text>
</comment>
<comment type="function">
    <text evidence="15">A helicase/nuclease that prepares dsDNA breaks (DSB) for recombinational DNA repair. Binds to DSBs and unwinds DNA via a highly rapid and processive ATP-dependent bidirectional helicase activity. Unwinds dsDNA until it encounters a Chi (crossover hotspot instigator) sequence from the 3' direction. Cuts ssDNA a few nucleotides 3' to the Chi site. The properties and activities of the enzyme are changed at Chi. The Chi-altered holoenzyme produces a long 3'-ssDNA overhang and facilitates RecA-binding to the ssDNA for homologous DNA recombination and repair. Holoenzyme degrades any linearized DNA that is unable to undergo homologous recombination. In the holoenzyme this subunit contributes ATPase, 3'-5' helicase, exonuclease activity and loads RecA onto ssDNA.</text>
</comment>
<feature type="binding site" evidence="16">
    <location>
        <begin position="20"/>
        <end position="27"/>
    </location>
    <ligand>
        <name>ATP</name>
        <dbReference type="ChEBI" id="CHEBI:30616"/>
    </ligand>
</feature>
<dbReference type="GO" id="GO:0016887">
    <property type="term" value="F:ATP hydrolysis activity"/>
    <property type="evidence" value="ECO:0007669"/>
    <property type="project" value="RHEA"/>
</dbReference>
<dbReference type="EC" id="3.1.11.5" evidence="15"/>
<evidence type="ECO:0000256" key="15">
    <source>
        <dbReference type="HAMAP-Rule" id="MF_01485"/>
    </source>
</evidence>
<evidence type="ECO:0000313" key="19">
    <source>
        <dbReference type="EMBL" id="RRS03150.1"/>
    </source>
</evidence>
<evidence type="ECO:0000256" key="10">
    <source>
        <dbReference type="ARBA" id="ARBA00023125"/>
    </source>
</evidence>
<dbReference type="InterPro" id="IPR027417">
    <property type="entry name" value="P-loop_NTPase"/>
</dbReference>
<feature type="binding site" evidence="15">
    <location>
        <position position="1114"/>
    </location>
    <ligand>
        <name>Mg(2+)</name>
        <dbReference type="ChEBI" id="CHEBI:18420"/>
    </ligand>
</feature>
<keyword evidence="8 15" id="KW-0067">ATP-binding</keyword>
<proteinExistence type="inferred from homology"/>
<comment type="caution">
    <text evidence="19">The sequence shown here is derived from an EMBL/GenBank/DDBJ whole genome shotgun (WGS) entry which is preliminary data.</text>
</comment>
<reference evidence="19 20" key="1">
    <citation type="submission" date="2018-12" db="EMBL/GenBank/DDBJ databases">
        <title>The whole draft genome of Aquabacterium sp. SJQ9.</title>
        <authorList>
            <person name="Sun L."/>
            <person name="Gao X."/>
            <person name="Chen W."/>
            <person name="Huang K."/>
        </authorList>
    </citation>
    <scope>NUCLEOTIDE SEQUENCE [LARGE SCALE GENOMIC DNA]</scope>
    <source>
        <strain evidence="19 20">SJQ9</strain>
    </source>
</reference>
<dbReference type="Gene3D" id="3.90.320.10">
    <property type="match status" value="1"/>
</dbReference>
<feature type="domain" description="UvrD-like helicase C-terminal" evidence="18">
    <location>
        <begin position="473"/>
        <end position="776"/>
    </location>
</feature>
<dbReference type="Gene3D" id="1.10.486.10">
    <property type="entry name" value="PCRA, domain 4"/>
    <property type="match status" value="1"/>
</dbReference>